<dbReference type="SUPFAM" id="SSF48403">
    <property type="entry name" value="Ankyrin repeat"/>
    <property type="match status" value="1"/>
</dbReference>
<feature type="region of interest" description="Disordered" evidence="4">
    <location>
        <begin position="231"/>
        <end position="250"/>
    </location>
</feature>
<dbReference type="Gene3D" id="1.25.40.20">
    <property type="entry name" value="Ankyrin repeat-containing domain"/>
    <property type="match status" value="1"/>
</dbReference>
<evidence type="ECO:0000313" key="6">
    <source>
        <dbReference type="Proteomes" id="UP000777482"/>
    </source>
</evidence>
<dbReference type="PANTHER" id="PTHR24189:SF50">
    <property type="entry name" value="ANKYRIN REPEAT AND SOCS BOX PROTEIN 2"/>
    <property type="match status" value="1"/>
</dbReference>
<keyword evidence="6" id="KW-1185">Reference proteome</keyword>
<dbReference type="Pfam" id="PF12796">
    <property type="entry name" value="Ank_2"/>
    <property type="match status" value="1"/>
</dbReference>
<organism evidence="5 6">
    <name type="scientific">Rhodotorula mucilaginosa</name>
    <name type="common">Yeast</name>
    <name type="synonym">Rhodotorula rubra</name>
    <dbReference type="NCBI Taxonomy" id="5537"/>
    <lineage>
        <taxon>Eukaryota</taxon>
        <taxon>Fungi</taxon>
        <taxon>Dikarya</taxon>
        <taxon>Basidiomycota</taxon>
        <taxon>Pucciniomycotina</taxon>
        <taxon>Microbotryomycetes</taxon>
        <taxon>Sporidiobolales</taxon>
        <taxon>Sporidiobolaceae</taxon>
        <taxon>Rhodotorula</taxon>
    </lineage>
</organism>
<dbReference type="SMART" id="SM00248">
    <property type="entry name" value="ANK"/>
    <property type="match status" value="2"/>
</dbReference>
<dbReference type="PANTHER" id="PTHR24189">
    <property type="entry name" value="MYOTROPHIN"/>
    <property type="match status" value="1"/>
</dbReference>
<dbReference type="PROSITE" id="PS50297">
    <property type="entry name" value="ANK_REP_REGION"/>
    <property type="match status" value="1"/>
</dbReference>
<accession>A0A9P6VU84</accession>
<name>A0A9P6VU84_RHOMI</name>
<evidence type="ECO:0000256" key="3">
    <source>
        <dbReference type="PROSITE-ProRule" id="PRU00023"/>
    </source>
</evidence>
<evidence type="ECO:0000256" key="2">
    <source>
        <dbReference type="ARBA" id="ARBA00023043"/>
    </source>
</evidence>
<protein>
    <recommendedName>
        <fullName evidence="7">Ankyrin</fullName>
    </recommendedName>
</protein>
<dbReference type="AlphaFoldDB" id="A0A9P6VU84"/>
<dbReference type="EMBL" id="PUHQ01000169">
    <property type="protein sequence ID" value="KAG0653919.1"/>
    <property type="molecule type" value="Genomic_DNA"/>
</dbReference>
<comment type="caution">
    <text evidence="5">The sequence shown here is derived from an EMBL/GenBank/DDBJ whole genome shotgun (WGS) entry which is preliminary data.</text>
</comment>
<sequence length="250" mass="27051">MQEVLNGSEPYNVNHQDGLGNTALHYAAATPSPDALSLLLDLDETDVDLQNRLENATPLHLAVRLDNPAAKQGVIGMLLDAGADPSIKDKHNLRVLDYLRPQSSDTDKEIVQMLRIAMAERTTGGDRVDAVRNNPDLANDDDDDSEGEGACTGDKTVHAAKLSSDAALFTDRRSYVGGAKDEWKIREPEKALPTRDNGVDSRLDTWQAQSGVEDLIPQDAAAGVGWTAGVRSEAQSPLTAPHRAQDFPRH</sequence>
<feature type="region of interest" description="Disordered" evidence="4">
    <location>
        <begin position="125"/>
        <end position="152"/>
    </location>
</feature>
<dbReference type="Proteomes" id="UP000777482">
    <property type="component" value="Unassembled WGS sequence"/>
</dbReference>
<dbReference type="InterPro" id="IPR002110">
    <property type="entry name" value="Ankyrin_rpt"/>
</dbReference>
<evidence type="ECO:0000256" key="4">
    <source>
        <dbReference type="SAM" id="MobiDB-lite"/>
    </source>
</evidence>
<evidence type="ECO:0000313" key="5">
    <source>
        <dbReference type="EMBL" id="KAG0653919.1"/>
    </source>
</evidence>
<dbReference type="OrthoDB" id="9995210at2759"/>
<feature type="compositionally biased region" description="Acidic residues" evidence="4">
    <location>
        <begin position="138"/>
        <end position="147"/>
    </location>
</feature>
<dbReference type="InterPro" id="IPR050745">
    <property type="entry name" value="Multifunctional_regulatory"/>
</dbReference>
<dbReference type="InterPro" id="IPR036770">
    <property type="entry name" value="Ankyrin_rpt-contain_sf"/>
</dbReference>
<keyword evidence="1" id="KW-0677">Repeat</keyword>
<proteinExistence type="predicted"/>
<evidence type="ECO:0000256" key="1">
    <source>
        <dbReference type="ARBA" id="ARBA00022737"/>
    </source>
</evidence>
<keyword evidence="2 3" id="KW-0040">ANK repeat</keyword>
<dbReference type="PROSITE" id="PS50088">
    <property type="entry name" value="ANK_REPEAT"/>
    <property type="match status" value="1"/>
</dbReference>
<gene>
    <name evidence="5" type="ORF">C6P46_002060</name>
</gene>
<evidence type="ECO:0008006" key="7">
    <source>
        <dbReference type="Google" id="ProtNLM"/>
    </source>
</evidence>
<feature type="repeat" description="ANK" evidence="3">
    <location>
        <begin position="54"/>
        <end position="90"/>
    </location>
</feature>
<reference evidence="5 6" key="1">
    <citation type="submission" date="2020-11" db="EMBL/GenBank/DDBJ databases">
        <title>Kefir isolates.</title>
        <authorList>
            <person name="Marcisauskas S."/>
            <person name="Kim Y."/>
            <person name="Blasche S."/>
        </authorList>
    </citation>
    <scope>NUCLEOTIDE SEQUENCE [LARGE SCALE GENOMIC DNA]</scope>
    <source>
        <strain evidence="5 6">KR</strain>
    </source>
</reference>